<dbReference type="CDD" id="cd05120">
    <property type="entry name" value="APH_ChoK_like"/>
    <property type="match status" value="1"/>
</dbReference>
<reference evidence="2 3" key="1">
    <citation type="submission" date="2016-10" db="EMBL/GenBank/DDBJ databases">
        <title>Genome sequence of the ascomycete fungus Penicillium subrubescens.</title>
        <authorList>
            <person name="De Vries R.P."/>
            <person name="Peng M."/>
            <person name="Dilokpimol A."/>
            <person name="Hilden K."/>
            <person name="Makela M.R."/>
            <person name="Grigoriev I."/>
            <person name="Riley R."/>
            <person name="Granchi Z."/>
        </authorList>
    </citation>
    <scope>NUCLEOTIDE SEQUENCE [LARGE SCALE GENOMIC DNA]</scope>
    <source>
        <strain evidence="2 3">CBS 132785</strain>
    </source>
</reference>
<name>A0A1Q5SWN7_9EURO</name>
<evidence type="ECO:0000259" key="1">
    <source>
        <dbReference type="Pfam" id="PF01636"/>
    </source>
</evidence>
<dbReference type="InterPro" id="IPR002575">
    <property type="entry name" value="Aminoglycoside_PTrfase"/>
</dbReference>
<keyword evidence="3" id="KW-1185">Reference proteome</keyword>
<dbReference type="SUPFAM" id="SSF56112">
    <property type="entry name" value="Protein kinase-like (PK-like)"/>
    <property type="match status" value="1"/>
</dbReference>
<evidence type="ECO:0000313" key="3">
    <source>
        <dbReference type="Proteomes" id="UP000186955"/>
    </source>
</evidence>
<accession>A0A1Q5SWN7</accession>
<organism evidence="2 3">
    <name type="scientific">Penicillium subrubescens</name>
    <dbReference type="NCBI Taxonomy" id="1316194"/>
    <lineage>
        <taxon>Eukaryota</taxon>
        <taxon>Fungi</taxon>
        <taxon>Dikarya</taxon>
        <taxon>Ascomycota</taxon>
        <taxon>Pezizomycotina</taxon>
        <taxon>Eurotiomycetes</taxon>
        <taxon>Eurotiomycetidae</taxon>
        <taxon>Eurotiales</taxon>
        <taxon>Aspergillaceae</taxon>
        <taxon>Penicillium</taxon>
    </lineage>
</organism>
<dbReference type="PANTHER" id="PTHR21310">
    <property type="entry name" value="AMINOGLYCOSIDE PHOSPHOTRANSFERASE-RELATED-RELATED"/>
    <property type="match status" value="1"/>
</dbReference>
<dbReference type="InterPro" id="IPR051678">
    <property type="entry name" value="AGP_Transferase"/>
</dbReference>
<gene>
    <name evidence="2" type="ORF">PENSUB_12878</name>
</gene>
<dbReference type="Pfam" id="PF01636">
    <property type="entry name" value="APH"/>
    <property type="match status" value="1"/>
</dbReference>
<dbReference type="InterPro" id="IPR011009">
    <property type="entry name" value="Kinase-like_dom_sf"/>
</dbReference>
<dbReference type="Gene3D" id="3.90.1200.10">
    <property type="match status" value="1"/>
</dbReference>
<dbReference type="EMBL" id="MNBE01000742">
    <property type="protein sequence ID" value="OKO92316.1"/>
    <property type="molecule type" value="Genomic_DNA"/>
</dbReference>
<dbReference type="PANTHER" id="PTHR21310:SF54">
    <property type="entry name" value="AMINOGLYCOSIDE PHOSPHOTRANSFERASE DOMAIN-CONTAINING PROTEIN"/>
    <property type="match status" value="1"/>
</dbReference>
<comment type="caution">
    <text evidence="2">The sequence shown here is derived from an EMBL/GenBank/DDBJ whole genome shotgun (WGS) entry which is preliminary data.</text>
</comment>
<dbReference type="AlphaFoldDB" id="A0A1Q5SWN7"/>
<sequence>MKRLENILKETGEQLGGKQVPANPGDKLTMHYDGHAQGWGTAVECQDDACKSSVAAHRTPDPNHVRDADAERRILSRPSSRVSDPVVIGPWAFSKSSSPFWNFLFCEVFCLTHDHQLWTPQNFRTVLAILDGTFFIPLQAFSPLFQQPLAIEPTKKSNMLNSGGVTVLRLSPDMVVKYGPQVTTSTEAQSMMFVAEYTKAIPIPKIFAYCTYGPLNRDIDDYGSLFDTYIFMSFVKGQTLDSTWDSYDELTKTRIAHQLKTYMNELREIRSEPYIGSVNKGPVRDQIFDNFYVKGPFESEEAFNGTIMDVYQANSPRRHIRSFLAGMLSQKRHSICFTHADVRPQNIMVLGGSITAIIDWELSRWYPEYWEFAKALYV</sequence>
<evidence type="ECO:0000313" key="2">
    <source>
        <dbReference type="EMBL" id="OKO92316.1"/>
    </source>
</evidence>
<proteinExistence type="predicted"/>
<protein>
    <recommendedName>
        <fullName evidence="1">Aminoglycoside phosphotransferase domain-containing protein</fullName>
    </recommendedName>
</protein>
<feature type="domain" description="Aminoglycoside phosphotransferase" evidence="1">
    <location>
        <begin position="167"/>
        <end position="376"/>
    </location>
</feature>
<dbReference type="Proteomes" id="UP000186955">
    <property type="component" value="Unassembled WGS sequence"/>
</dbReference>